<dbReference type="GO" id="GO:0010273">
    <property type="term" value="P:detoxification of copper ion"/>
    <property type="evidence" value="ECO:0007669"/>
    <property type="project" value="TreeGrafter"/>
</dbReference>
<evidence type="ECO:0000259" key="6">
    <source>
        <dbReference type="PROSITE" id="PS51379"/>
    </source>
</evidence>
<dbReference type="InterPro" id="IPR000006">
    <property type="entry name" value="Metalthion_vert"/>
</dbReference>
<dbReference type="GO" id="GO:0071294">
    <property type="term" value="P:cellular response to zinc ion"/>
    <property type="evidence" value="ECO:0007669"/>
    <property type="project" value="TreeGrafter"/>
</dbReference>
<dbReference type="GO" id="GO:0046872">
    <property type="term" value="F:metal ion binding"/>
    <property type="evidence" value="ECO:0007669"/>
    <property type="project" value="UniProtKB-KW"/>
</dbReference>
<dbReference type="InterPro" id="IPR023587">
    <property type="entry name" value="Metalthion_dom_sf_vert"/>
</dbReference>
<proteinExistence type="inferred from homology"/>
<feature type="domain" description="4Fe-4S ferredoxin-type" evidence="6">
    <location>
        <begin position="11"/>
        <end position="42"/>
    </location>
</feature>
<dbReference type="FunFam" id="4.10.10.10:FF:000001">
    <property type="entry name" value="Metallothionein"/>
    <property type="match status" value="1"/>
</dbReference>
<name>A0A673UA67_SURSU</name>
<dbReference type="GO" id="GO:0071276">
    <property type="term" value="P:cellular response to cadmium ion"/>
    <property type="evidence" value="ECO:0007669"/>
    <property type="project" value="TreeGrafter"/>
</dbReference>
<comment type="function">
    <text evidence="4">Metallothioneins have a high content of cysteine residues that bind various heavy metals.</text>
</comment>
<dbReference type="GO" id="GO:0005634">
    <property type="term" value="C:nucleus"/>
    <property type="evidence" value="ECO:0007669"/>
    <property type="project" value="TreeGrafter"/>
</dbReference>
<reference evidence="7 8" key="1">
    <citation type="submission" date="2019-05" db="EMBL/GenBank/DDBJ databases">
        <title>A Chromosome-scale Meerkat (S. suricatta) Genome Assembly.</title>
        <authorList>
            <person name="Dudchenko O."/>
            <person name="Lieberman Aiden E."/>
            <person name="Tung J."/>
            <person name="Barreiro L.B."/>
            <person name="Clutton-Brock T.H."/>
        </authorList>
    </citation>
    <scope>NUCLEOTIDE SEQUENCE [LARGE SCALE GENOMIC DNA]</scope>
</reference>
<dbReference type="AlphaFoldDB" id="A0A673UA67"/>
<organism evidence="7 8">
    <name type="scientific">Suricata suricatta</name>
    <name type="common">Meerkat</name>
    <dbReference type="NCBI Taxonomy" id="37032"/>
    <lineage>
        <taxon>Eukaryota</taxon>
        <taxon>Metazoa</taxon>
        <taxon>Chordata</taxon>
        <taxon>Craniata</taxon>
        <taxon>Vertebrata</taxon>
        <taxon>Euteleostomi</taxon>
        <taxon>Mammalia</taxon>
        <taxon>Eutheria</taxon>
        <taxon>Laurasiatheria</taxon>
        <taxon>Carnivora</taxon>
        <taxon>Feliformia</taxon>
        <taxon>Herpestidae</taxon>
        <taxon>Suricata</taxon>
    </lineage>
</organism>
<evidence type="ECO:0000313" key="8">
    <source>
        <dbReference type="Proteomes" id="UP000472268"/>
    </source>
</evidence>
<accession>A0A673UA67</accession>
<evidence type="ECO:0000313" key="7">
    <source>
        <dbReference type="Ensembl" id="ENSSSUP00005022378.1"/>
    </source>
</evidence>
<keyword evidence="8" id="KW-1185">Reference proteome</keyword>
<reference evidence="7" key="2">
    <citation type="submission" date="2025-08" db="UniProtKB">
        <authorList>
            <consortium name="Ensembl"/>
        </authorList>
    </citation>
    <scope>IDENTIFICATION</scope>
</reference>
<dbReference type="InterPro" id="IPR017896">
    <property type="entry name" value="4Fe4S_Fe-S-bd"/>
</dbReference>
<evidence type="ECO:0000256" key="3">
    <source>
        <dbReference type="ARBA" id="ARBA00022851"/>
    </source>
</evidence>
<evidence type="ECO:0000256" key="5">
    <source>
        <dbReference type="SAM" id="MobiDB-lite"/>
    </source>
</evidence>
<dbReference type="Ensembl" id="ENSSSUT00005025643.1">
    <property type="protein sequence ID" value="ENSSSUP00005022378.1"/>
    <property type="gene ID" value="ENSSSUG00005014599.1"/>
</dbReference>
<dbReference type="PANTHER" id="PTHR23299:SF22">
    <property type="entry name" value="METALLOTHIONEIN-1G"/>
    <property type="match status" value="1"/>
</dbReference>
<dbReference type="Pfam" id="PF00131">
    <property type="entry name" value="Metallothio"/>
    <property type="match status" value="1"/>
</dbReference>
<dbReference type="GO" id="GO:0006882">
    <property type="term" value="P:intracellular zinc ion homeostasis"/>
    <property type="evidence" value="ECO:0007669"/>
    <property type="project" value="TreeGrafter"/>
</dbReference>
<dbReference type="Gene3D" id="4.10.10.10">
    <property type="entry name" value="Metallothionein Isoform II"/>
    <property type="match status" value="1"/>
</dbReference>
<sequence>IDPSSSCPTSGSHTYSSSCKCTSCRKSCCSGCPTGCANCAQGCIYKGASDEGSRPCYKHK</sequence>
<dbReference type="Proteomes" id="UP000472268">
    <property type="component" value="Chromosome 2"/>
</dbReference>
<comment type="similarity">
    <text evidence="1 4">Belongs to the metallothionein superfamily. Type 1 family.</text>
</comment>
<dbReference type="PROSITE" id="PS51379">
    <property type="entry name" value="4FE4S_FER_2"/>
    <property type="match status" value="1"/>
</dbReference>
<feature type="region of interest" description="Disordered" evidence="5">
    <location>
        <begin position="1"/>
        <end position="22"/>
    </location>
</feature>
<feature type="compositionally biased region" description="Polar residues" evidence="5">
    <location>
        <begin position="1"/>
        <end position="15"/>
    </location>
</feature>
<evidence type="ECO:0000256" key="4">
    <source>
        <dbReference type="RuleBase" id="RU000621"/>
    </source>
</evidence>
<dbReference type="SUPFAM" id="SSF57868">
    <property type="entry name" value="Metallothionein"/>
    <property type="match status" value="1"/>
</dbReference>
<keyword evidence="3 4" id="KW-0480">Metal-thiolate cluster</keyword>
<evidence type="ECO:0000256" key="1">
    <source>
        <dbReference type="ARBA" id="ARBA00007283"/>
    </source>
</evidence>
<keyword evidence="2 4" id="KW-0479">Metal-binding</keyword>
<reference evidence="7" key="3">
    <citation type="submission" date="2025-09" db="UniProtKB">
        <authorList>
            <consortium name="Ensembl"/>
        </authorList>
    </citation>
    <scope>IDENTIFICATION</scope>
</reference>
<evidence type="ECO:0000256" key="2">
    <source>
        <dbReference type="ARBA" id="ARBA00022723"/>
    </source>
</evidence>
<dbReference type="GO" id="GO:0005737">
    <property type="term" value="C:cytoplasm"/>
    <property type="evidence" value="ECO:0007669"/>
    <property type="project" value="TreeGrafter"/>
</dbReference>
<dbReference type="PANTHER" id="PTHR23299">
    <property type="entry name" value="METALLOTHIONEIN"/>
    <property type="match status" value="1"/>
</dbReference>
<protein>
    <recommendedName>
        <fullName evidence="4">Metallothionein</fullName>
    </recommendedName>
</protein>
<dbReference type="InterPro" id="IPR017854">
    <property type="entry name" value="Metalthion_dom_sf"/>
</dbReference>
<dbReference type="GO" id="GO:0071280">
    <property type="term" value="P:cellular response to copper ion"/>
    <property type="evidence" value="ECO:0007669"/>
    <property type="project" value="TreeGrafter"/>
</dbReference>